<dbReference type="Proteomes" id="UP001501772">
    <property type="component" value="Unassembled WGS sequence"/>
</dbReference>
<keyword evidence="3" id="KW-1185">Reference proteome</keyword>
<gene>
    <name evidence="2" type="ORF">GCM10022289_39650</name>
</gene>
<organism evidence="2 3">
    <name type="scientific">Pedobacter jeongneungensis</name>
    <dbReference type="NCBI Taxonomy" id="947309"/>
    <lineage>
        <taxon>Bacteria</taxon>
        <taxon>Pseudomonadati</taxon>
        <taxon>Bacteroidota</taxon>
        <taxon>Sphingobacteriia</taxon>
        <taxon>Sphingobacteriales</taxon>
        <taxon>Sphingobacteriaceae</taxon>
        <taxon>Pedobacter</taxon>
    </lineage>
</organism>
<name>A0ABP8BNH8_9SPHI</name>
<dbReference type="EMBL" id="BAABBY010000011">
    <property type="protein sequence ID" value="GAA4211148.1"/>
    <property type="molecule type" value="Genomic_DNA"/>
</dbReference>
<evidence type="ECO:0000313" key="2">
    <source>
        <dbReference type="EMBL" id="GAA4211148.1"/>
    </source>
</evidence>
<feature type="domain" description="HTH cro/C1-type" evidence="1">
    <location>
        <begin position="24"/>
        <end position="68"/>
    </location>
</feature>
<evidence type="ECO:0000313" key="3">
    <source>
        <dbReference type="Proteomes" id="UP001501772"/>
    </source>
</evidence>
<dbReference type="InterPro" id="IPR001387">
    <property type="entry name" value="Cro/C1-type_HTH"/>
</dbReference>
<proteinExistence type="predicted"/>
<dbReference type="RefSeq" id="WP_344853154.1">
    <property type="nucleotide sequence ID" value="NZ_BAABBY010000011.1"/>
</dbReference>
<reference evidence="3" key="1">
    <citation type="journal article" date="2019" name="Int. J. Syst. Evol. Microbiol.">
        <title>The Global Catalogue of Microorganisms (GCM) 10K type strain sequencing project: providing services to taxonomists for standard genome sequencing and annotation.</title>
        <authorList>
            <consortium name="The Broad Institute Genomics Platform"/>
            <consortium name="The Broad Institute Genome Sequencing Center for Infectious Disease"/>
            <person name="Wu L."/>
            <person name="Ma J."/>
        </authorList>
    </citation>
    <scope>NUCLEOTIDE SEQUENCE [LARGE SCALE GENOMIC DNA]</scope>
    <source>
        <strain evidence="3">JCM 17626</strain>
    </source>
</reference>
<dbReference type="Pfam" id="PF13443">
    <property type="entry name" value="HTH_26"/>
    <property type="match status" value="1"/>
</dbReference>
<comment type="caution">
    <text evidence="2">The sequence shown here is derived from an EMBL/GenBank/DDBJ whole genome shotgun (WGS) entry which is preliminary data.</text>
</comment>
<sequence length="126" mass="14209">MLILNLIPIFVARGIERPSTYLIKAGFSAHSAHYLLHGKTRSVRLDHIEKLCKLLICEPSDLFVWYPEKNENIPDTHPITRLKKPEINESITNLIADLPFKQLAAVAAAIKEKKEDGLAPQTKKEA</sequence>
<evidence type="ECO:0000259" key="1">
    <source>
        <dbReference type="Pfam" id="PF13443"/>
    </source>
</evidence>
<protein>
    <recommendedName>
        <fullName evidence="1">HTH cro/C1-type domain-containing protein</fullName>
    </recommendedName>
</protein>
<accession>A0ABP8BNH8</accession>